<feature type="domain" description="AP2-coincident C-terminal" evidence="2">
    <location>
        <begin position="1574"/>
        <end position="1663"/>
    </location>
</feature>
<evidence type="ECO:0000256" key="1">
    <source>
        <dbReference type="SAM" id="MobiDB-lite"/>
    </source>
</evidence>
<dbReference type="InterPro" id="IPR028078">
    <property type="entry name" value="ACDC"/>
</dbReference>
<dbReference type="Pfam" id="PF14733">
    <property type="entry name" value="ACDC"/>
    <property type="match status" value="1"/>
</dbReference>
<feature type="compositionally biased region" description="Basic and acidic residues" evidence="1">
    <location>
        <begin position="1427"/>
        <end position="1462"/>
    </location>
</feature>
<feature type="region of interest" description="Disordered" evidence="1">
    <location>
        <begin position="1427"/>
        <end position="1470"/>
    </location>
</feature>
<accession>A0A1J1GYE4</accession>
<feature type="compositionally biased region" description="Basic and acidic residues" evidence="1">
    <location>
        <begin position="989"/>
        <end position="1019"/>
    </location>
</feature>
<feature type="region of interest" description="Disordered" evidence="1">
    <location>
        <begin position="970"/>
        <end position="1019"/>
    </location>
</feature>
<dbReference type="OMA" id="KKRWVIK"/>
<keyword evidence="4" id="KW-1185">Reference proteome</keyword>
<comment type="caution">
    <text evidence="3">The sequence shown here is derived from an EMBL/GenBank/DDBJ whole genome shotgun (WGS) entry which is preliminary data.</text>
</comment>
<dbReference type="OrthoDB" id="383427at2759"/>
<organism evidence="3 4">
    <name type="scientific">Plasmodium gallinaceum</name>
    <dbReference type="NCBI Taxonomy" id="5849"/>
    <lineage>
        <taxon>Eukaryota</taxon>
        <taxon>Sar</taxon>
        <taxon>Alveolata</taxon>
        <taxon>Apicomplexa</taxon>
        <taxon>Aconoidasida</taxon>
        <taxon>Haemosporida</taxon>
        <taxon>Plasmodiidae</taxon>
        <taxon>Plasmodium</taxon>
        <taxon>Plasmodium (Haemamoeba)</taxon>
    </lineage>
</organism>
<gene>
    <name evidence="3" type="ORF">PGAL8A_00515900</name>
</gene>
<name>A0A1J1GYE4_PLAGA</name>
<proteinExistence type="predicted"/>
<evidence type="ECO:0000259" key="2">
    <source>
        <dbReference type="Pfam" id="PF14733"/>
    </source>
</evidence>
<dbReference type="RefSeq" id="XP_028530387.1">
    <property type="nucleotide sequence ID" value="XM_028673990.1"/>
</dbReference>
<reference evidence="3" key="1">
    <citation type="submission" date="2015-04" db="EMBL/GenBank/DDBJ databases">
        <authorList>
            <consortium name="Pathogen Informatics"/>
        </authorList>
    </citation>
    <scope>NUCLEOTIDE SEQUENCE [LARGE SCALE GENOMIC DNA]</scope>
    <source>
        <strain evidence="3">8A</strain>
    </source>
</reference>
<protein>
    <recommendedName>
        <fullName evidence="2">AP2-coincident C-terminal domain-containing protein</fullName>
    </recommendedName>
</protein>
<dbReference type="VEuPathDB" id="PlasmoDB:PGAL8A_00515900"/>
<dbReference type="EMBL" id="CVMV01000110">
    <property type="protein sequence ID" value="CRG97586.1"/>
    <property type="molecule type" value="Genomic_DNA"/>
</dbReference>
<dbReference type="GeneID" id="39733692"/>
<evidence type="ECO:0000313" key="4">
    <source>
        <dbReference type="Proteomes" id="UP000220797"/>
    </source>
</evidence>
<evidence type="ECO:0000313" key="3">
    <source>
        <dbReference type="EMBL" id="CRG97586.1"/>
    </source>
</evidence>
<dbReference type="Proteomes" id="UP000220797">
    <property type="component" value="Unassembled WGS sequence"/>
</dbReference>
<sequence length="1666" mass="197011">MNLSIERYQILKSTKKKNSKTHIIRNKKKIIYNEKNTYKIISYNKIFVNNIKITKNSKLLNTNIRNYENVLKKNKVYIKKQKLKKSHFIPENLDIYMRKNCMYYSKKKLSENKSVKNNKKDNNFSIDSNKINHLNIFNNSNNDISISNGNDNLNIEVNNNCISRNIINNTSNISNTKNEKYDNMSNFQNGNLNNDTKLHEFSINNAKDKKKKKKKINDIYKDHSNYTNDDLLIKKLKLKNLTNNSLLDTNNISVGDKMKNLFKINNKKTNQILLSNKNCVNIDLLDDQKCTNKDNSFKCLNKTIINNNNIELLKNNKNKILVKNSVNVSSINKEQEFNQQKNIKSKEDLKNNALRILSKYNLICHINENYDIIEKKNRKNIFNSENFTDSEIEKYKLYKNKINARKNILGNFYTKNYKKDYFYISKDSNINNFKNIIIKNLSFKKSIVNSCRHRECSIENLNKITNENIIENKNKTLNEKLRNDVVESSNVCCDLDKNTHTDIPENVKIFNGFSNYEEIPNEQKGFNKSTLNSVINNFNLCFDYSSISDFSLNHANKKQNNKIVHTNENSTCDEKKNSEKNFYYEDTKKIKKNFINKNTVCNYNINNTNMCESAITDKEKIYNKEKLKKNANLKRNLDNDLNYNSNKKMKNEEYSLINFNIYKNNVTDICKNNSYNTYILKSLGNSYLKNKLNCKDTKVKTDNAPKINAFDRYPNSFNLNKEGIFNNKNNKLNENEIKNLQSKLIKNEMDKKLNATKIIINNCEENNYIKQEDEYDQNDRENIDNYENENFKCCKVNSFTNKKKNSIQKLSINNADNSASDEVNYTNFLKDKDIDIFNLDLRDIVKLLEKEKIENLYSEEELKNLLIPVNGIYYDTNKKSWICKYIDIKNVNHNELNGYFLLKEQNNAENLKKKIFSTKSFSYHESRQLALEFKYKHVKKKYSILKNLSEEENIFFKSINNPTENSKYTKLKYDKKEEGSNEYDEEKEENEKENEMQKGESKEEQNKNIKGEYKKEEKKKTYSYDKKSKNCSLYNSMNKNVGEINLNKTLKILNSEITHKLYKPLLKCNVNENDSISEIKNDENKNNCIIDINNINNDNITNLNKCTKVMVSNDNYRLINENDNFDSYNKNQNYTYDDNKSYISFKTKKNLCKLLGVNVSDDIEEKMKNLHKENIFYEKEEKKWVIKIYEKKSNILLYFKEFDCKVFGFLYACYLSIEHKRLYLDYFLNEKNYNFLIKLVYRSCINNKMHNTIARQISLNKNHNYSVKDVNEIKKKLKIKNLEKYSLETIDKEHRCLEINTIEKNNIRTKNLEEEYVKTDFEKENLIFHNISSNNSEKPKDCKNRNCKDLEKDKIFIDEKNNSLSNFQKTKNQTANKLSGLSCYLENNFEKGFSKTLNSDSKQYRNIKCIKYNNDIENEKKHVKIENIKEKEEHKEDQGQKEQCNSKEDQKENDDNRKKDESYNFNTNNNITLNLNFGRNNNSNENSSSNITAVNLYKSYTTENNEIPKDQMQNVHEKNEKKKKKKKYSSFYKKTKTVKNSLVNLKNSNVTSDILQEERNNLIKLDSYVDILSQKSDITSLAKQTILLLLKDILNCIPFQMAPSITSKKIYDQKIHAHIKFVYQSKNLFDLMPYFFIFKNIIKQKTLPSNQSLYICNVLLYALFEA</sequence>